<evidence type="ECO:0000313" key="2">
    <source>
        <dbReference type="EMBL" id="KAK8222750.1"/>
    </source>
</evidence>
<feature type="compositionally biased region" description="Polar residues" evidence="1">
    <location>
        <begin position="20"/>
        <end position="31"/>
    </location>
</feature>
<accession>A0ABR1Y9Q1</accession>
<gene>
    <name evidence="2" type="ORF">HDK90DRAFT_545190</name>
</gene>
<dbReference type="EMBL" id="JBBWRZ010000015">
    <property type="protein sequence ID" value="KAK8222750.1"/>
    <property type="molecule type" value="Genomic_DNA"/>
</dbReference>
<dbReference type="Proteomes" id="UP001492380">
    <property type="component" value="Unassembled WGS sequence"/>
</dbReference>
<protein>
    <recommendedName>
        <fullName evidence="4">F-box domain-containing protein</fullName>
    </recommendedName>
</protein>
<sequence length="394" mass="43719">MMPSSSFGSPTNRGRRSPSHPHNTLDNLATTDPITIETLPTEMLLNVVGWVGTMSPVTHEHGKSALLNLSLTSKTMRDACLRLLFRGVIIDVEDTVGSGKHSHYFSASTFSAEMRAAPPSMVAKARSFAIKTRGEDSNAPKIDNVTVQRAMKMACKILAGAKMLKKLHIRLPFSRTSVESPVHSSLHFVEELLVNPTACSFIKHCRNAHTLAAVGFTTTGGHLRGLRHAMEMASTLGNLHTLEIDQLPLMLINILPHIPHLQTLKLVLDLPPRAIVGLFDVVFELKEKTPHLRGLTLVMAGPAHGQSDCWKLFRYDIVVEGWSDYFFERLLNLQDFSIACITRVSVSDAEPRLVSSFHCQRRNSNSANYLGPIKRLTLPRLDHREWVPSHEGPP</sequence>
<proteinExistence type="predicted"/>
<name>A0ABR1Y9Q1_9PEZI</name>
<feature type="region of interest" description="Disordered" evidence="1">
    <location>
        <begin position="1"/>
        <end position="31"/>
    </location>
</feature>
<comment type="caution">
    <text evidence="2">The sequence shown here is derived from an EMBL/GenBank/DDBJ whole genome shotgun (WGS) entry which is preliminary data.</text>
</comment>
<evidence type="ECO:0000313" key="3">
    <source>
        <dbReference type="Proteomes" id="UP001492380"/>
    </source>
</evidence>
<evidence type="ECO:0008006" key="4">
    <source>
        <dbReference type="Google" id="ProtNLM"/>
    </source>
</evidence>
<evidence type="ECO:0000256" key="1">
    <source>
        <dbReference type="SAM" id="MobiDB-lite"/>
    </source>
</evidence>
<feature type="compositionally biased region" description="Polar residues" evidence="1">
    <location>
        <begin position="1"/>
        <end position="12"/>
    </location>
</feature>
<organism evidence="2 3">
    <name type="scientific">Phyllosticta capitalensis</name>
    <dbReference type="NCBI Taxonomy" id="121624"/>
    <lineage>
        <taxon>Eukaryota</taxon>
        <taxon>Fungi</taxon>
        <taxon>Dikarya</taxon>
        <taxon>Ascomycota</taxon>
        <taxon>Pezizomycotina</taxon>
        <taxon>Dothideomycetes</taxon>
        <taxon>Dothideomycetes incertae sedis</taxon>
        <taxon>Botryosphaeriales</taxon>
        <taxon>Phyllostictaceae</taxon>
        <taxon>Phyllosticta</taxon>
    </lineage>
</organism>
<reference evidence="2 3" key="1">
    <citation type="submission" date="2024-04" db="EMBL/GenBank/DDBJ databases">
        <title>Phyllosticta paracitricarpa is synonymous to the EU quarantine fungus P. citricarpa based on phylogenomic analyses.</title>
        <authorList>
            <consortium name="Lawrence Berkeley National Laboratory"/>
            <person name="Van Ingen-Buijs V.A."/>
            <person name="Van Westerhoven A.C."/>
            <person name="Haridas S."/>
            <person name="Skiadas P."/>
            <person name="Martin F."/>
            <person name="Groenewald J.Z."/>
            <person name="Crous P.W."/>
            <person name="Seidl M.F."/>
        </authorList>
    </citation>
    <scope>NUCLEOTIDE SEQUENCE [LARGE SCALE GENOMIC DNA]</scope>
    <source>
        <strain evidence="2 3">CBS 123374</strain>
    </source>
</reference>
<keyword evidence="3" id="KW-1185">Reference proteome</keyword>